<evidence type="ECO:0000256" key="2">
    <source>
        <dbReference type="SAM" id="Phobius"/>
    </source>
</evidence>
<keyword evidence="2" id="KW-0812">Transmembrane</keyword>
<dbReference type="EMBL" id="VITT01000001">
    <property type="protein sequence ID" value="TWB64245.1"/>
    <property type="molecule type" value="Genomic_DNA"/>
</dbReference>
<keyword evidence="2" id="KW-0472">Membrane</keyword>
<feature type="region of interest" description="Disordered" evidence="1">
    <location>
        <begin position="148"/>
        <end position="196"/>
    </location>
</feature>
<dbReference type="PANTHER" id="PTHR33371:SF4">
    <property type="entry name" value="INTERMEMBRANE PHOSPHOLIPID TRANSPORT SYSTEM BINDING PROTEIN MLAD"/>
    <property type="match status" value="1"/>
</dbReference>
<dbReference type="GO" id="GO:0005548">
    <property type="term" value="F:phospholipid transporter activity"/>
    <property type="evidence" value="ECO:0007669"/>
    <property type="project" value="TreeGrafter"/>
</dbReference>
<organism evidence="4 5">
    <name type="scientific">Nitrospirillum amazonense</name>
    <dbReference type="NCBI Taxonomy" id="28077"/>
    <lineage>
        <taxon>Bacteria</taxon>
        <taxon>Pseudomonadati</taxon>
        <taxon>Pseudomonadota</taxon>
        <taxon>Alphaproteobacteria</taxon>
        <taxon>Rhodospirillales</taxon>
        <taxon>Azospirillaceae</taxon>
        <taxon>Nitrospirillum</taxon>
    </lineage>
</organism>
<dbReference type="GO" id="GO:0005543">
    <property type="term" value="F:phospholipid binding"/>
    <property type="evidence" value="ECO:0007669"/>
    <property type="project" value="TreeGrafter"/>
</dbReference>
<sequence length="196" mass="20347">MRSNVIETVLGAVVLVVAAFFLYFAYTTANVRAVSGYALQARFASTGGLTAGSDVRISGVKVGSVTKAYLDPKTYQAVIEMQIDSQVKLPEDTSAGIASESLLGGKFLNLQPGGEEEMLKPGGRIQYTQSAVNLEDLLGRFIFSAGGNNANKGGDGGQGQQNQGQPAQPAPQGQQPAQTQQPKADPSKGLLNGGGK</sequence>
<dbReference type="AlphaFoldDB" id="A0A560J0F9"/>
<dbReference type="InterPro" id="IPR030970">
    <property type="entry name" value="ABC_MlaD"/>
</dbReference>
<dbReference type="Pfam" id="PF02470">
    <property type="entry name" value="MlaD"/>
    <property type="match status" value="1"/>
</dbReference>
<comment type="caution">
    <text evidence="4">The sequence shown here is derived from an EMBL/GenBank/DDBJ whole genome shotgun (WGS) entry which is preliminary data.</text>
</comment>
<name>A0A560J0F9_9PROT</name>
<dbReference type="InterPro" id="IPR052336">
    <property type="entry name" value="MlaD_Phospholipid_Transporter"/>
</dbReference>
<accession>A0A560J0F9</accession>
<dbReference type="NCBIfam" id="TIGR04430">
    <property type="entry name" value="OM_asym_MlaD"/>
    <property type="match status" value="1"/>
</dbReference>
<protein>
    <submittedName>
        <fullName evidence="4">Phospholipid/cholesterol/gamma-HCH transport system substrate-binding protein</fullName>
    </submittedName>
</protein>
<proteinExistence type="predicted"/>
<feature type="transmembrane region" description="Helical" evidence="2">
    <location>
        <begin position="6"/>
        <end position="26"/>
    </location>
</feature>
<reference evidence="4 5" key="1">
    <citation type="submission" date="2019-06" db="EMBL/GenBank/DDBJ databases">
        <title>Genomic Encyclopedia of Type Strains, Phase IV (KMG-V): Genome sequencing to study the core and pangenomes of soil and plant-associated prokaryotes.</title>
        <authorList>
            <person name="Whitman W."/>
        </authorList>
    </citation>
    <scope>NUCLEOTIDE SEQUENCE [LARGE SCALE GENOMIC DNA]</scope>
    <source>
        <strain evidence="4 5">BR 11140</strain>
    </source>
</reference>
<feature type="domain" description="Mce/MlaD" evidence="3">
    <location>
        <begin position="36"/>
        <end position="113"/>
    </location>
</feature>
<evidence type="ECO:0000313" key="5">
    <source>
        <dbReference type="Proteomes" id="UP000318050"/>
    </source>
</evidence>
<evidence type="ECO:0000313" key="4">
    <source>
        <dbReference type="EMBL" id="TWB64245.1"/>
    </source>
</evidence>
<feature type="compositionally biased region" description="Low complexity" evidence="1">
    <location>
        <begin position="160"/>
        <end position="184"/>
    </location>
</feature>
<evidence type="ECO:0000256" key="1">
    <source>
        <dbReference type="SAM" id="MobiDB-lite"/>
    </source>
</evidence>
<dbReference type="Proteomes" id="UP000318050">
    <property type="component" value="Unassembled WGS sequence"/>
</dbReference>
<dbReference type="PANTHER" id="PTHR33371">
    <property type="entry name" value="INTERMEMBRANE PHOSPHOLIPID TRANSPORT SYSTEM BINDING PROTEIN MLAD-RELATED"/>
    <property type="match status" value="1"/>
</dbReference>
<dbReference type="InterPro" id="IPR003399">
    <property type="entry name" value="Mce/MlaD"/>
</dbReference>
<dbReference type="OrthoDB" id="7164001at2"/>
<evidence type="ECO:0000259" key="3">
    <source>
        <dbReference type="Pfam" id="PF02470"/>
    </source>
</evidence>
<keyword evidence="2" id="KW-1133">Transmembrane helix</keyword>
<gene>
    <name evidence="4" type="ORF">FBZ92_101138</name>
</gene>